<organism evidence="1 2">
    <name type="scientific">Stenotrophomonas maltophilia</name>
    <name type="common">Pseudomonas maltophilia</name>
    <name type="synonym">Xanthomonas maltophilia</name>
    <dbReference type="NCBI Taxonomy" id="40324"/>
    <lineage>
        <taxon>Bacteria</taxon>
        <taxon>Pseudomonadati</taxon>
        <taxon>Pseudomonadota</taxon>
        <taxon>Gammaproteobacteria</taxon>
        <taxon>Lysobacterales</taxon>
        <taxon>Lysobacteraceae</taxon>
        <taxon>Stenotrophomonas</taxon>
        <taxon>Stenotrophomonas maltophilia group</taxon>
    </lineage>
</organism>
<reference evidence="1 2" key="1">
    <citation type="journal article" date="2017" name="Front. Microbiol.">
        <title>Double-Face Meets the Bacterial World: The Opportunistic Pathogen Stenotrophomonas maltophilia.</title>
        <authorList>
            <person name="Lira F."/>
            <person name="Berg G."/>
            <person name="Martinez J.L."/>
        </authorList>
    </citation>
    <scope>NUCLEOTIDE SEQUENCE [LARGE SCALE GENOMIC DNA]</scope>
    <source>
        <strain evidence="1 2">EA1</strain>
    </source>
</reference>
<dbReference type="RefSeq" id="WP_100442197.1">
    <property type="nucleotide sequence ID" value="NZ_CBCPIZ010000027.1"/>
</dbReference>
<dbReference type="PANTHER" id="PTHR43135:SF3">
    <property type="entry name" value="ALPHA-D-RIBOSE 1-METHYLPHOSPHONATE 5-TRIPHOSPHATE DIPHOSPHATASE"/>
    <property type="match status" value="1"/>
</dbReference>
<dbReference type="SUPFAM" id="SSF51556">
    <property type="entry name" value="Metallo-dependent hydrolases"/>
    <property type="match status" value="1"/>
</dbReference>
<dbReference type="AlphaFoldDB" id="A0A2J0U5U6"/>
<gene>
    <name evidence="1" type="ORF">B9Y64_20325</name>
</gene>
<evidence type="ECO:0000313" key="2">
    <source>
        <dbReference type="Proteomes" id="UP000230167"/>
    </source>
</evidence>
<dbReference type="OrthoDB" id="9785413at2"/>
<proteinExistence type="predicted"/>
<dbReference type="GO" id="GO:0019700">
    <property type="term" value="P:organic phosphonate catabolic process"/>
    <property type="evidence" value="ECO:0007669"/>
    <property type="project" value="InterPro"/>
</dbReference>
<dbReference type="NCBIfam" id="NF011990">
    <property type="entry name" value="PRK15446.2-6"/>
    <property type="match status" value="1"/>
</dbReference>
<protein>
    <recommendedName>
        <fullName evidence="3">Alpha-D-ribose 1-methylphosphonate 5-triphosphate diphosphatase</fullName>
    </recommendedName>
</protein>
<dbReference type="InterPro" id="IPR032466">
    <property type="entry name" value="Metal_Hydrolase"/>
</dbReference>
<dbReference type="NCBIfam" id="NF011984">
    <property type="entry name" value="PRK15446.1-5"/>
    <property type="match status" value="1"/>
</dbReference>
<dbReference type="InterPro" id="IPR012696">
    <property type="entry name" value="PhnM"/>
</dbReference>
<comment type="caution">
    <text evidence="1">The sequence shown here is derived from an EMBL/GenBank/DDBJ whole genome shotgun (WGS) entry which is preliminary data.</text>
</comment>
<name>A0A2J0U5U6_STEMA</name>
<dbReference type="Gene3D" id="2.30.40.10">
    <property type="entry name" value="Urease, subunit C, domain 1"/>
    <property type="match status" value="2"/>
</dbReference>
<accession>A0A2J0U5U6</accession>
<dbReference type="Proteomes" id="UP000230167">
    <property type="component" value="Unassembled WGS sequence"/>
</dbReference>
<dbReference type="PIRSF" id="PIRSF038971">
    <property type="entry name" value="PhnM"/>
    <property type="match status" value="1"/>
</dbReference>
<dbReference type="NCBIfam" id="TIGR02318">
    <property type="entry name" value="phosphono_phnM"/>
    <property type="match status" value="1"/>
</dbReference>
<dbReference type="InterPro" id="IPR011059">
    <property type="entry name" value="Metal-dep_hydrolase_composite"/>
</dbReference>
<dbReference type="GO" id="GO:0016810">
    <property type="term" value="F:hydrolase activity, acting on carbon-nitrogen (but not peptide) bonds"/>
    <property type="evidence" value="ECO:0007669"/>
    <property type="project" value="InterPro"/>
</dbReference>
<dbReference type="Gene3D" id="3.20.20.140">
    <property type="entry name" value="Metal-dependent hydrolases"/>
    <property type="match status" value="2"/>
</dbReference>
<dbReference type="PANTHER" id="PTHR43135">
    <property type="entry name" value="ALPHA-D-RIBOSE 1-METHYLPHOSPHONATE 5-TRIPHOSPHATE DIPHOSPHATASE"/>
    <property type="match status" value="1"/>
</dbReference>
<dbReference type="InterPro" id="IPR051781">
    <property type="entry name" value="Metallo-dep_Hydrolase"/>
</dbReference>
<dbReference type="SUPFAM" id="SSF51338">
    <property type="entry name" value="Composite domain of metallo-dependent hydrolases"/>
    <property type="match status" value="1"/>
</dbReference>
<sequence length="380" mass="40377">MGERILDNLKLVLAEEVVHGHVVLDGPRIRAVGQGRVGLPGAEDCGGDWLLPGFVELHTDNLEKHLVPRPGVAFPAAAAVQAHDAQLLAAGITTACDALAVGDVEADSVRVRSLQAAHAALAEARRSGGLRSDHYLHLRAELPYPGLLPLLEPLLDDPAVRLVSLTDHTPGQRQFRNLQRYAAYYGLPADPRTGYLDDLLQARREQQARFRPTHLQQVLRWVRERGLCLASHDDTLASDVDEALACGACICEFPTTLQAAAAARGAGLTIVAGAPNLVLGGSHSGNVAALDLARADCLDVLSSDYVPASLLPALGVLCAQLGWSLPRAVATVSHAPAQALGLQDRGRIGDGLRADLLRVRGSIPDYVAEVWVGGRRLLAQ</sequence>
<dbReference type="EMBL" id="NEQV01000008">
    <property type="protein sequence ID" value="PJL24334.1"/>
    <property type="molecule type" value="Genomic_DNA"/>
</dbReference>
<evidence type="ECO:0008006" key="3">
    <source>
        <dbReference type="Google" id="ProtNLM"/>
    </source>
</evidence>
<evidence type="ECO:0000313" key="1">
    <source>
        <dbReference type="EMBL" id="PJL24334.1"/>
    </source>
</evidence>